<evidence type="ECO:0000313" key="3">
    <source>
        <dbReference type="Proteomes" id="UP000199534"/>
    </source>
</evidence>
<gene>
    <name evidence="2" type="ORF">SAMN04490243_1192</name>
</gene>
<protein>
    <submittedName>
        <fullName evidence="2">Uncharacterized protein</fullName>
    </submittedName>
</protein>
<organism evidence="2 3">
    <name type="scientific">Robiginitalea myxolifaciens</name>
    <dbReference type="NCBI Taxonomy" id="400055"/>
    <lineage>
        <taxon>Bacteria</taxon>
        <taxon>Pseudomonadati</taxon>
        <taxon>Bacteroidota</taxon>
        <taxon>Flavobacteriia</taxon>
        <taxon>Flavobacteriales</taxon>
        <taxon>Flavobacteriaceae</taxon>
        <taxon>Robiginitalea</taxon>
    </lineage>
</organism>
<feature type="signal peptide" evidence="1">
    <location>
        <begin position="1"/>
        <end position="20"/>
    </location>
</feature>
<dbReference type="Proteomes" id="UP000199534">
    <property type="component" value="Unassembled WGS sequence"/>
</dbReference>
<dbReference type="AlphaFoldDB" id="A0A1I6G404"/>
<accession>A0A1I6G404</accession>
<dbReference type="RefSeq" id="WP_092981451.1">
    <property type="nucleotide sequence ID" value="NZ_FOYQ01000001.1"/>
</dbReference>
<evidence type="ECO:0000256" key="1">
    <source>
        <dbReference type="SAM" id="SignalP"/>
    </source>
</evidence>
<sequence>MKRALLILAIILLISNKVKSQEDIIGDALWKYKLDLEGINKSRVQDDQFELTFNPRTLNYYFGNILTNYIATPETPATREWTAVLNSESNSVEFGYSFDLRDGALTDYIKQLYYVGLRAQAEKEGSFFPLLDIGDVNSSYGADLRFTKIFSFKRRFKPKAGSRKKIQDFRNNQLWGKVRSSLENEASVDTKKANNTIAKTMNDFIEANELDLRTMIFWFNLRAFLPINQVDYTYIENESIYMEENELSEEFRNWSFTSSLNGLLKYKKWSGTASVIFNYFNNNNILTKEITKTTFTQLVENPTDDFIPLKTKQVFVGDYEEFWTPQIKGEITTLYKKTIGFSIAGEFNTGEYYENRDVGRKNWKMGIPVSLKDKDGKSTINFEIQWRELNGDHFVGVRLGKTFGSFID</sequence>
<keyword evidence="1" id="KW-0732">Signal</keyword>
<name>A0A1I6G404_9FLAO</name>
<dbReference type="EMBL" id="FOYQ01000001">
    <property type="protein sequence ID" value="SFR36840.1"/>
    <property type="molecule type" value="Genomic_DNA"/>
</dbReference>
<feature type="chain" id="PRO_5011705434" evidence="1">
    <location>
        <begin position="21"/>
        <end position="408"/>
    </location>
</feature>
<evidence type="ECO:0000313" key="2">
    <source>
        <dbReference type="EMBL" id="SFR36840.1"/>
    </source>
</evidence>
<reference evidence="2 3" key="1">
    <citation type="submission" date="2016-10" db="EMBL/GenBank/DDBJ databases">
        <authorList>
            <person name="de Groot N.N."/>
        </authorList>
    </citation>
    <scope>NUCLEOTIDE SEQUENCE [LARGE SCALE GENOMIC DNA]</scope>
    <source>
        <strain evidence="2 3">DSM 21019</strain>
    </source>
</reference>
<keyword evidence="3" id="KW-1185">Reference proteome</keyword>
<dbReference type="OrthoDB" id="788674at2"/>
<proteinExistence type="predicted"/>